<dbReference type="Pfam" id="PF12937">
    <property type="entry name" value="F-box-like"/>
    <property type="match status" value="1"/>
</dbReference>
<dbReference type="SMART" id="SM00256">
    <property type="entry name" value="FBOX"/>
    <property type="match status" value="1"/>
</dbReference>
<gene>
    <name evidence="2" type="ORF">OLC1_LOCUS23909</name>
</gene>
<proteinExistence type="predicted"/>
<dbReference type="PANTHER" id="PTHR31111:SF136">
    <property type="entry name" value="F-BOX ASSOCIATED DOMAIN-CONTAINING PROTEIN"/>
    <property type="match status" value="1"/>
</dbReference>
<name>A0AAV1EDV2_OLDCO</name>
<evidence type="ECO:0000313" key="3">
    <source>
        <dbReference type="Proteomes" id="UP001161247"/>
    </source>
</evidence>
<keyword evidence="3" id="KW-1185">Reference proteome</keyword>
<dbReference type="EMBL" id="OX459126">
    <property type="protein sequence ID" value="CAI9117922.1"/>
    <property type="molecule type" value="Genomic_DNA"/>
</dbReference>
<dbReference type="Pfam" id="PF08268">
    <property type="entry name" value="FBA_3"/>
    <property type="match status" value="1"/>
</dbReference>
<dbReference type="InterPro" id="IPR013187">
    <property type="entry name" value="F-box-assoc_dom_typ3"/>
</dbReference>
<protein>
    <submittedName>
        <fullName evidence="2">OLC1v1019414C1</fullName>
    </submittedName>
</protein>
<dbReference type="PROSITE" id="PS50181">
    <property type="entry name" value="FBOX"/>
    <property type="match status" value="1"/>
</dbReference>
<dbReference type="AlphaFoldDB" id="A0AAV1EDV2"/>
<dbReference type="SUPFAM" id="SSF81383">
    <property type="entry name" value="F-box domain"/>
    <property type="match status" value="1"/>
</dbReference>
<dbReference type="InterPro" id="IPR001810">
    <property type="entry name" value="F-box_dom"/>
</dbReference>
<accession>A0AAV1EDV2</accession>
<evidence type="ECO:0000259" key="1">
    <source>
        <dbReference type="PROSITE" id="PS50181"/>
    </source>
</evidence>
<dbReference type="InterPro" id="IPR036047">
    <property type="entry name" value="F-box-like_dom_sf"/>
</dbReference>
<feature type="domain" description="F-box" evidence="1">
    <location>
        <begin position="9"/>
        <end position="54"/>
    </location>
</feature>
<reference evidence="2" key="1">
    <citation type="submission" date="2023-03" db="EMBL/GenBank/DDBJ databases">
        <authorList>
            <person name="Julca I."/>
        </authorList>
    </citation>
    <scope>NUCLEOTIDE SEQUENCE</scope>
</reference>
<dbReference type="Gene3D" id="1.20.1280.50">
    <property type="match status" value="1"/>
</dbReference>
<dbReference type="PANTHER" id="PTHR31111">
    <property type="entry name" value="BNAA05G37150D PROTEIN-RELATED"/>
    <property type="match status" value="1"/>
</dbReference>
<sequence length="431" mass="49694">MNNNNKNDRATDRYLPIEIIMEILSRVHAKTLGRWKLVCKLWRAIIQDNKFSKLHGKNAELEIVYKDLNRTANDLRNETFLFLHCVDGVFLEVSDLTGNLQLRNPLTKHTLPLPQVPDGDGEEFDLMRMFYLPKTDNYKIICCKNGGGFWVLTVSMDLHWRAIEEADEQGVTFPALSTVAVVDADDVYFLIRPTDDNISPGHFFSDVVCLEVETETLLYTQCPKTFWQTVGPFSWNQKLALASFEKGTELNLWVLEDYKKSGKWSEMKILLPSTLFGDFPPELMNLMPIAEEDHWLLLRRADHCLLVYNTKTGQEQARLVIPAGKSFRYSYVPSLSTLNGNLIPPEGARNHVFSCFTDHQFSLRGGLACWRLLLYIRDFQAHFRSQLRPFPGIRANLEKRMELHVWVLEDYKKSGKWSEIKILLPSTLFGG</sequence>
<organism evidence="2 3">
    <name type="scientific">Oldenlandia corymbosa var. corymbosa</name>
    <dbReference type="NCBI Taxonomy" id="529605"/>
    <lineage>
        <taxon>Eukaryota</taxon>
        <taxon>Viridiplantae</taxon>
        <taxon>Streptophyta</taxon>
        <taxon>Embryophyta</taxon>
        <taxon>Tracheophyta</taxon>
        <taxon>Spermatophyta</taxon>
        <taxon>Magnoliopsida</taxon>
        <taxon>eudicotyledons</taxon>
        <taxon>Gunneridae</taxon>
        <taxon>Pentapetalae</taxon>
        <taxon>asterids</taxon>
        <taxon>lamiids</taxon>
        <taxon>Gentianales</taxon>
        <taxon>Rubiaceae</taxon>
        <taxon>Rubioideae</taxon>
        <taxon>Spermacoceae</taxon>
        <taxon>Hedyotis-Oldenlandia complex</taxon>
        <taxon>Oldenlandia</taxon>
    </lineage>
</organism>
<evidence type="ECO:0000313" key="2">
    <source>
        <dbReference type="EMBL" id="CAI9117922.1"/>
    </source>
</evidence>
<dbReference type="Proteomes" id="UP001161247">
    <property type="component" value="Chromosome 9"/>
</dbReference>